<feature type="region of interest" description="Disordered" evidence="1">
    <location>
        <begin position="437"/>
        <end position="480"/>
    </location>
</feature>
<name>A0A0D7B0R7_9AGAR</name>
<keyword evidence="4" id="KW-1185">Reference proteome</keyword>
<feature type="transmembrane region" description="Helical" evidence="2">
    <location>
        <begin position="360"/>
        <end position="385"/>
    </location>
</feature>
<feature type="transmembrane region" description="Helical" evidence="2">
    <location>
        <begin position="28"/>
        <end position="53"/>
    </location>
</feature>
<keyword evidence="2" id="KW-1133">Transmembrane helix</keyword>
<protein>
    <submittedName>
        <fullName evidence="3">Uncharacterized protein</fullName>
    </submittedName>
</protein>
<dbReference type="AlphaFoldDB" id="A0A0D7B0R7"/>
<keyword evidence="2" id="KW-0812">Transmembrane</keyword>
<dbReference type="STRING" id="1314674.A0A0D7B0R7"/>
<dbReference type="OrthoDB" id="3001227at2759"/>
<accession>A0A0D7B0R7</accession>
<reference evidence="3 4" key="1">
    <citation type="journal article" date="2015" name="Fungal Genet. Biol.">
        <title>Evolution of novel wood decay mechanisms in Agaricales revealed by the genome sequences of Fistulina hepatica and Cylindrobasidium torrendii.</title>
        <authorList>
            <person name="Floudas D."/>
            <person name="Held B.W."/>
            <person name="Riley R."/>
            <person name="Nagy L.G."/>
            <person name="Koehler G."/>
            <person name="Ransdell A.S."/>
            <person name="Younus H."/>
            <person name="Chow J."/>
            <person name="Chiniquy J."/>
            <person name="Lipzen A."/>
            <person name="Tritt A."/>
            <person name="Sun H."/>
            <person name="Haridas S."/>
            <person name="LaButti K."/>
            <person name="Ohm R.A."/>
            <person name="Kues U."/>
            <person name="Blanchette R.A."/>
            <person name="Grigoriev I.V."/>
            <person name="Minto R.E."/>
            <person name="Hibbett D.S."/>
        </authorList>
    </citation>
    <scope>NUCLEOTIDE SEQUENCE [LARGE SCALE GENOMIC DNA]</scope>
    <source>
        <strain evidence="3 4">FP15055 ss-10</strain>
    </source>
</reference>
<dbReference type="EMBL" id="KN880720">
    <property type="protein sequence ID" value="KIY63121.1"/>
    <property type="molecule type" value="Genomic_DNA"/>
</dbReference>
<dbReference type="Proteomes" id="UP000054007">
    <property type="component" value="Unassembled WGS sequence"/>
</dbReference>
<evidence type="ECO:0000313" key="3">
    <source>
        <dbReference type="EMBL" id="KIY63121.1"/>
    </source>
</evidence>
<evidence type="ECO:0000313" key="4">
    <source>
        <dbReference type="Proteomes" id="UP000054007"/>
    </source>
</evidence>
<gene>
    <name evidence="3" type="ORF">CYLTODRAFT_414253</name>
</gene>
<evidence type="ECO:0000256" key="1">
    <source>
        <dbReference type="SAM" id="MobiDB-lite"/>
    </source>
</evidence>
<organism evidence="3 4">
    <name type="scientific">Cylindrobasidium torrendii FP15055 ss-10</name>
    <dbReference type="NCBI Taxonomy" id="1314674"/>
    <lineage>
        <taxon>Eukaryota</taxon>
        <taxon>Fungi</taxon>
        <taxon>Dikarya</taxon>
        <taxon>Basidiomycota</taxon>
        <taxon>Agaricomycotina</taxon>
        <taxon>Agaricomycetes</taxon>
        <taxon>Agaricomycetidae</taxon>
        <taxon>Agaricales</taxon>
        <taxon>Marasmiineae</taxon>
        <taxon>Physalacriaceae</taxon>
        <taxon>Cylindrobasidium</taxon>
    </lineage>
</organism>
<feature type="compositionally biased region" description="Basic and acidic residues" evidence="1">
    <location>
        <begin position="468"/>
        <end position="480"/>
    </location>
</feature>
<proteinExistence type="predicted"/>
<sequence>MPTLRRLWQGIANFRLEYPVSRPYPWRWLTPAALACMLILTILVTLISSYGIALSNTEFHLLTSISVPLAAYDRVTEFTYFPNITDDTNHFWSFIPSALKKDTDEESFTPQTISVGDTLSVNGSIYSYTVTDSLCYPRFRAQYFQAALDLSWTVSSHPEGWSIDDQEQKGPAIINFGIKVTVECWIPVNYTLTLDTRDLVSDALSLTGHVQDNWRRELFLMQPFLRARLRLAYSNAALLENVQGQLRPGDEAIFASRIVPSYTDAESIAPFSKPTNMSHDFHIVMYKLYHSIRLDLGIVEPNLIFNSSEMMRQLIGDFRDSSITIQERQHIEDLNQTVHTPSFSYSRSVWRRKPIGSAIVSVYTATFTIISLVWTIFSLTAAFLAGVRDDSQKVYAGYDDLEMRIQRLEVGGRFRPASPSALQADTSELNAYLDKQYPHSARASNTDDNESVPEERSTLMHNVSLGDASRHRAGSPDDSR</sequence>
<keyword evidence="2" id="KW-0472">Membrane</keyword>
<evidence type="ECO:0000256" key="2">
    <source>
        <dbReference type="SAM" id="Phobius"/>
    </source>
</evidence>